<dbReference type="PROSITE" id="PS00669">
    <property type="entry name" value="GAS_VESICLE_A_2"/>
    <property type="match status" value="1"/>
</dbReference>
<dbReference type="EMBL" id="QPJT01000021">
    <property type="protein sequence ID" value="RCX12523.1"/>
    <property type="molecule type" value="Genomic_DNA"/>
</dbReference>
<keyword evidence="5" id="KW-1185">Reference proteome</keyword>
<evidence type="ECO:0000256" key="2">
    <source>
        <dbReference type="ARBA" id="ARBA00035108"/>
    </source>
</evidence>
<dbReference type="PANTHER" id="PTHR35344">
    <property type="entry name" value="GAS VESICLE STRUCTURAL PROTEIN 2-RELATED"/>
    <property type="match status" value="1"/>
</dbReference>
<evidence type="ECO:0000256" key="3">
    <source>
        <dbReference type="ARBA" id="ARBA00035646"/>
    </source>
</evidence>
<dbReference type="InterPro" id="IPR050530">
    <property type="entry name" value="GvpA"/>
</dbReference>
<dbReference type="NCBIfam" id="NF006874">
    <property type="entry name" value="PRK09371.1"/>
    <property type="match status" value="1"/>
</dbReference>
<comment type="caution">
    <text evidence="4">The sequence shown here is derived from an EMBL/GenBank/DDBJ whole genome shotgun (WGS) entry which is preliminary data.</text>
</comment>
<dbReference type="Proteomes" id="UP000253034">
    <property type="component" value="Unassembled WGS sequence"/>
</dbReference>
<organism evidence="4 5">
    <name type="scientific">Anaerobacterium chartisolvens</name>
    <dbReference type="NCBI Taxonomy" id="1297424"/>
    <lineage>
        <taxon>Bacteria</taxon>
        <taxon>Bacillati</taxon>
        <taxon>Bacillota</taxon>
        <taxon>Clostridia</taxon>
        <taxon>Eubacteriales</taxon>
        <taxon>Oscillospiraceae</taxon>
        <taxon>Anaerobacterium</taxon>
    </lineage>
</organism>
<comment type="subcellular location">
    <subcellularLocation>
        <location evidence="2">Gas vesicle</location>
    </subcellularLocation>
</comment>
<accession>A0A369AU28</accession>
<dbReference type="GO" id="GO:0012506">
    <property type="term" value="C:vesicle membrane"/>
    <property type="evidence" value="ECO:0007669"/>
    <property type="project" value="InterPro"/>
</dbReference>
<dbReference type="AlphaFoldDB" id="A0A369AU28"/>
<dbReference type="GO" id="GO:0031411">
    <property type="term" value="C:gas vesicle"/>
    <property type="evidence" value="ECO:0007669"/>
    <property type="project" value="UniProtKB-SubCell"/>
</dbReference>
<sequence>MAVKHSVESSSLAEVLDRILEKGIVIDLFVRVSLLGIELLAVDGRIVIAGVETWLCYARAIGLTDYSKDYSK</sequence>
<dbReference type="OrthoDB" id="284387at2"/>
<dbReference type="InterPro" id="IPR018493">
    <property type="entry name" value="GvpA-like_CS"/>
</dbReference>
<name>A0A369AU28_9FIRM</name>
<comment type="similarity">
    <text evidence="3">Belongs to the gas vesicle GvpA family.</text>
</comment>
<evidence type="ECO:0000313" key="4">
    <source>
        <dbReference type="EMBL" id="RCX12523.1"/>
    </source>
</evidence>
<dbReference type="InterPro" id="IPR000638">
    <property type="entry name" value="Gas-vesicle_GvpA-like"/>
</dbReference>
<reference evidence="4 5" key="1">
    <citation type="submission" date="2018-07" db="EMBL/GenBank/DDBJ databases">
        <title>Genomic Encyclopedia of Type Strains, Phase IV (KMG-IV): sequencing the most valuable type-strain genomes for metagenomic binning, comparative biology and taxonomic classification.</title>
        <authorList>
            <person name="Goeker M."/>
        </authorList>
    </citation>
    <scope>NUCLEOTIDE SEQUENCE [LARGE SCALE GENOMIC DNA]</scope>
    <source>
        <strain evidence="4 5">DSM 27016</strain>
    </source>
</reference>
<evidence type="ECO:0000256" key="1">
    <source>
        <dbReference type="ARBA" id="ARBA00022987"/>
    </source>
</evidence>
<dbReference type="Pfam" id="PF00741">
    <property type="entry name" value="Gas_vesicle"/>
    <property type="match status" value="1"/>
</dbReference>
<evidence type="ECO:0000313" key="5">
    <source>
        <dbReference type="Proteomes" id="UP000253034"/>
    </source>
</evidence>
<keyword evidence="1" id="KW-0304">Gas vesicle</keyword>
<protein>
    <submittedName>
        <fullName evidence="4">Gas vesicle protein GvpA/GvpJ/GvpM family</fullName>
    </submittedName>
</protein>
<dbReference type="PANTHER" id="PTHR35344:SF4">
    <property type="entry name" value="GAS VESICLE PROTEIN A1"/>
    <property type="match status" value="1"/>
</dbReference>
<dbReference type="RefSeq" id="WP_114298891.1">
    <property type="nucleotide sequence ID" value="NZ_QPJT01000021.1"/>
</dbReference>
<dbReference type="GO" id="GO:0005198">
    <property type="term" value="F:structural molecule activity"/>
    <property type="evidence" value="ECO:0007669"/>
    <property type="project" value="InterPro"/>
</dbReference>
<proteinExistence type="inferred from homology"/>
<gene>
    <name evidence="4" type="ORF">DFR58_12127</name>
</gene>